<evidence type="ECO:0000313" key="3">
    <source>
        <dbReference type="Proteomes" id="UP001345219"/>
    </source>
</evidence>
<protein>
    <submittedName>
        <fullName evidence="2">Uncharacterized protein</fullName>
    </submittedName>
</protein>
<dbReference type="EMBL" id="JAXIOK010000005">
    <property type="protein sequence ID" value="KAK4770081.1"/>
    <property type="molecule type" value="Genomic_DNA"/>
</dbReference>
<reference evidence="2 3" key="1">
    <citation type="journal article" date="2023" name="Hortic Res">
        <title>Pangenome of water caltrop reveals structural variations and asymmetric subgenome divergence after allopolyploidization.</title>
        <authorList>
            <person name="Zhang X."/>
            <person name="Chen Y."/>
            <person name="Wang L."/>
            <person name="Yuan Y."/>
            <person name="Fang M."/>
            <person name="Shi L."/>
            <person name="Lu R."/>
            <person name="Comes H.P."/>
            <person name="Ma Y."/>
            <person name="Chen Y."/>
            <person name="Huang G."/>
            <person name="Zhou Y."/>
            <person name="Zheng Z."/>
            <person name="Qiu Y."/>
        </authorList>
    </citation>
    <scope>NUCLEOTIDE SEQUENCE [LARGE SCALE GENOMIC DNA]</scope>
    <source>
        <tissue evidence="2">Roots</tissue>
    </source>
</reference>
<name>A0AAN7KMQ1_9MYRT</name>
<dbReference type="PANTHER" id="PTHR33401:SF2">
    <property type="entry name" value="OS03G0138400 PROTEIN"/>
    <property type="match status" value="1"/>
</dbReference>
<dbReference type="Proteomes" id="UP001345219">
    <property type="component" value="Chromosome 24"/>
</dbReference>
<organism evidence="2 3">
    <name type="scientific">Trapa incisa</name>
    <dbReference type="NCBI Taxonomy" id="236973"/>
    <lineage>
        <taxon>Eukaryota</taxon>
        <taxon>Viridiplantae</taxon>
        <taxon>Streptophyta</taxon>
        <taxon>Embryophyta</taxon>
        <taxon>Tracheophyta</taxon>
        <taxon>Spermatophyta</taxon>
        <taxon>Magnoliopsida</taxon>
        <taxon>eudicotyledons</taxon>
        <taxon>Gunneridae</taxon>
        <taxon>Pentapetalae</taxon>
        <taxon>rosids</taxon>
        <taxon>malvids</taxon>
        <taxon>Myrtales</taxon>
        <taxon>Lythraceae</taxon>
        <taxon>Trapa</taxon>
    </lineage>
</organism>
<sequence length="95" mass="10841">MDKRASDGKPEMDSGSRQRVKDEDRVGGDDKSEMKSLLPLIKGGMPRKSEKTVRKVRWKDNIGNKLVEVLEFQPSDMSDSENEDEDEDYCICTVM</sequence>
<gene>
    <name evidence="2" type="ORF">SAY87_030613</name>
</gene>
<feature type="region of interest" description="Disordered" evidence="1">
    <location>
        <begin position="1"/>
        <end position="54"/>
    </location>
</feature>
<comment type="caution">
    <text evidence="2">The sequence shown here is derived from an EMBL/GenBank/DDBJ whole genome shotgun (WGS) entry which is preliminary data.</text>
</comment>
<keyword evidence="3" id="KW-1185">Reference proteome</keyword>
<evidence type="ECO:0000313" key="2">
    <source>
        <dbReference type="EMBL" id="KAK4770081.1"/>
    </source>
</evidence>
<dbReference type="PANTHER" id="PTHR33401">
    <property type="entry name" value="LIGHT-HARVESTING COMPLEX-LIKE PROTEIN OHP2, CHLOROPLASTIC"/>
    <property type="match status" value="1"/>
</dbReference>
<proteinExistence type="predicted"/>
<feature type="compositionally biased region" description="Basic and acidic residues" evidence="1">
    <location>
        <begin position="1"/>
        <end position="34"/>
    </location>
</feature>
<accession>A0AAN7KMQ1</accession>
<dbReference type="AlphaFoldDB" id="A0AAN7KMQ1"/>
<evidence type="ECO:0000256" key="1">
    <source>
        <dbReference type="SAM" id="MobiDB-lite"/>
    </source>
</evidence>